<accession>G7LGX6</accession>
<dbReference type="SMART" id="SM00780">
    <property type="entry name" value="PIG-X"/>
    <property type="match status" value="1"/>
</dbReference>
<evidence type="ECO:0000256" key="7">
    <source>
        <dbReference type="ARBA" id="ARBA00022989"/>
    </source>
</evidence>
<evidence type="ECO:0000256" key="5">
    <source>
        <dbReference type="ARBA" id="ARBA00022692"/>
    </source>
</evidence>
<keyword evidence="14" id="KW-1185">Reference proteome</keyword>
<dbReference type="EMBL" id="CM001224">
    <property type="protein sequence ID" value="AET03225.1"/>
    <property type="molecule type" value="Genomic_DNA"/>
</dbReference>
<dbReference type="OMA" id="NESEFRH"/>
<evidence type="ECO:0000256" key="10">
    <source>
        <dbReference type="SAM" id="MobiDB-lite"/>
    </source>
</evidence>
<evidence type="ECO:0000313" key="14">
    <source>
        <dbReference type="Proteomes" id="UP000002051"/>
    </source>
</evidence>
<dbReference type="AlphaFoldDB" id="G7LGX6"/>
<dbReference type="eggNOG" id="ENOG502QXU6">
    <property type="taxonomic scope" value="Eukaryota"/>
</dbReference>
<evidence type="ECO:0000313" key="12">
    <source>
        <dbReference type="EMBL" id="AET03225.1"/>
    </source>
</evidence>
<name>G7LGX6_MEDTR</name>
<keyword evidence="6" id="KW-0256">Endoplasmic reticulum</keyword>
<keyword evidence="7 11" id="KW-1133">Transmembrane helix</keyword>
<reference evidence="12 14" key="1">
    <citation type="journal article" date="2011" name="Nature">
        <title>The Medicago genome provides insight into the evolution of rhizobial symbioses.</title>
        <authorList>
            <person name="Young N.D."/>
            <person name="Debelle F."/>
            <person name="Oldroyd G.E."/>
            <person name="Geurts R."/>
            <person name="Cannon S.B."/>
            <person name="Udvardi M.K."/>
            <person name="Benedito V.A."/>
            <person name="Mayer K.F."/>
            <person name="Gouzy J."/>
            <person name="Schoof H."/>
            <person name="Van de Peer Y."/>
            <person name="Proost S."/>
            <person name="Cook D.R."/>
            <person name="Meyers B.C."/>
            <person name="Spannagl M."/>
            <person name="Cheung F."/>
            <person name="De Mita S."/>
            <person name="Krishnakumar V."/>
            <person name="Gundlach H."/>
            <person name="Zhou S."/>
            <person name="Mudge J."/>
            <person name="Bharti A.K."/>
            <person name="Murray J.D."/>
            <person name="Naoumkina M.A."/>
            <person name="Rosen B."/>
            <person name="Silverstein K.A."/>
            <person name="Tang H."/>
            <person name="Rombauts S."/>
            <person name="Zhao P.X."/>
            <person name="Zhou P."/>
            <person name="Barbe V."/>
            <person name="Bardou P."/>
            <person name="Bechner M."/>
            <person name="Bellec A."/>
            <person name="Berger A."/>
            <person name="Berges H."/>
            <person name="Bidwell S."/>
            <person name="Bisseling T."/>
            <person name="Choisne N."/>
            <person name="Couloux A."/>
            <person name="Denny R."/>
            <person name="Deshpande S."/>
            <person name="Dai X."/>
            <person name="Doyle J.J."/>
            <person name="Dudez A.M."/>
            <person name="Farmer A.D."/>
            <person name="Fouteau S."/>
            <person name="Franken C."/>
            <person name="Gibelin C."/>
            <person name="Gish J."/>
            <person name="Goldstein S."/>
            <person name="Gonzalez A.J."/>
            <person name="Green P.J."/>
            <person name="Hallab A."/>
            <person name="Hartog M."/>
            <person name="Hua A."/>
            <person name="Humphray S.J."/>
            <person name="Jeong D.H."/>
            <person name="Jing Y."/>
            <person name="Jocker A."/>
            <person name="Kenton S.M."/>
            <person name="Kim D.J."/>
            <person name="Klee K."/>
            <person name="Lai H."/>
            <person name="Lang C."/>
            <person name="Lin S."/>
            <person name="Macmil S.L."/>
            <person name="Magdelenat G."/>
            <person name="Matthews L."/>
            <person name="McCorrison J."/>
            <person name="Monaghan E.L."/>
            <person name="Mun J.H."/>
            <person name="Najar F.Z."/>
            <person name="Nicholson C."/>
            <person name="Noirot C."/>
            <person name="O'Bleness M."/>
            <person name="Paule C.R."/>
            <person name="Poulain J."/>
            <person name="Prion F."/>
            <person name="Qin B."/>
            <person name="Qu C."/>
            <person name="Retzel E.F."/>
            <person name="Riddle C."/>
            <person name="Sallet E."/>
            <person name="Samain S."/>
            <person name="Samson N."/>
            <person name="Sanders I."/>
            <person name="Saurat O."/>
            <person name="Scarpelli C."/>
            <person name="Schiex T."/>
            <person name="Segurens B."/>
            <person name="Severin A.J."/>
            <person name="Sherrier D.J."/>
            <person name="Shi R."/>
            <person name="Sims S."/>
            <person name="Singer S.R."/>
            <person name="Sinharoy S."/>
            <person name="Sterck L."/>
            <person name="Viollet A."/>
            <person name="Wang B.B."/>
            <person name="Wang K."/>
            <person name="Wang M."/>
            <person name="Wang X."/>
            <person name="Warfsmann J."/>
            <person name="Weissenbach J."/>
            <person name="White D.D."/>
            <person name="White J.D."/>
            <person name="Wiley G.B."/>
            <person name="Wincker P."/>
            <person name="Xing Y."/>
            <person name="Yang L."/>
            <person name="Yao Z."/>
            <person name="Ying F."/>
            <person name="Zhai J."/>
            <person name="Zhou L."/>
            <person name="Zuber A."/>
            <person name="Denarie J."/>
            <person name="Dixon R.A."/>
            <person name="May G.D."/>
            <person name="Schwartz D.C."/>
            <person name="Rogers J."/>
            <person name="Quetier F."/>
            <person name="Town C.D."/>
            <person name="Roe B.A."/>
        </authorList>
    </citation>
    <scope>NUCLEOTIDE SEQUENCE [LARGE SCALE GENOMIC DNA]</scope>
    <source>
        <strain evidence="12">A17</strain>
        <strain evidence="13 14">cv. Jemalong A17</strain>
    </source>
</reference>
<proteinExistence type="inferred from homology"/>
<dbReference type="PANTHER" id="PTHR28650">
    <property type="entry name" value="PHOSPHATIDYLINOSITOL-GLYCAN BIOSYNTHESIS CLASS X PROTEIN"/>
    <property type="match status" value="1"/>
</dbReference>
<comment type="pathway">
    <text evidence="2">Glycolipid biosynthesis; glycosylphosphatidylinositol-anchor biosynthesis.</text>
</comment>
<evidence type="ECO:0000256" key="1">
    <source>
        <dbReference type="ARBA" id="ARBA00004389"/>
    </source>
</evidence>
<keyword evidence="8 11" id="KW-0472">Membrane</keyword>
<gene>
    <name evidence="12" type="ordered locus">MTR_8g066330</name>
</gene>
<dbReference type="InterPro" id="IPR040039">
    <property type="entry name" value="PIGX"/>
</dbReference>
<feature type="region of interest" description="Disordered" evidence="10">
    <location>
        <begin position="84"/>
        <end position="107"/>
    </location>
</feature>
<dbReference type="Proteomes" id="UP000002051">
    <property type="component" value="Chromosome 8"/>
</dbReference>
<reference evidence="13" key="3">
    <citation type="submission" date="2015-04" db="UniProtKB">
        <authorList>
            <consortium name="EnsemblPlants"/>
        </authorList>
    </citation>
    <scope>IDENTIFICATION</scope>
    <source>
        <strain evidence="13">cv. Jemalong A17</strain>
    </source>
</reference>
<sequence>MRKVWLRHWCSVVGAVFLPHRAYLHLLLLVPLCFSFTKDLGWLRYFRGIEVAQSKSRRFIQLCIYLFAGSSFIWSPGNCSVGDSESGQMVDSPNPISNSKNDKASSPTKQYLMQSYYDRYTSLHDSDFENFMSQEVTSGLCEALPENHNSMLRLSVVRRDLVGEGSHRRMSTLIKLQSQQLKSLSELLSYSCEFIVIERLPSGVFADPFELQHLAQRGVCNNIAVFGDTNLELPSFLSNRSAVEIHLDVDPNTLLKSTDFSIEFPLHARYQPLNESGYSIVEFGAPDMLLRCSRKEKVENNNCLFRLKIDDANLYDAGLVWRIPSGRKAHSELVSAVTFLIALLSTLVIVVTSLRYFNCRLNKDLKQS</sequence>
<organism evidence="12 14">
    <name type="scientific">Medicago truncatula</name>
    <name type="common">Barrel medic</name>
    <name type="synonym">Medicago tribuloides</name>
    <dbReference type="NCBI Taxonomy" id="3880"/>
    <lineage>
        <taxon>Eukaryota</taxon>
        <taxon>Viridiplantae</taxon>
        <taxon>Streptophyta</taxon>
        <taxon>Embryophyta</taxon>
        <taxon>Tracheophyta</taxon>
        <taxon>Spermatophyta</taxon>
        <taxon>Magnoliopsida</taxon>
        <taxon>eudicotyledons</taxon>
        <taxon>Gunneridae</taxon>
        <taxon>Pentapetalae</taxon>
        <taxon>rosids</taxon>
        <taxon>fabids</taxon>
        <taxon>Fabales</taxon>
        <taxon>Fabaceae</taxon>
        <taxon>Papilionoideae</taxon>
        <taxon>50 kb inversion clade</taxon>
        <taxon>NPAAA clade</taxon>
        <taxon>Hologalegina</taxon>
        <taxon>IRL clade</taxon>
        <taxon>Trifolieae</taxon>
        <taxon>Medicago</taxon>
    </lineage>
</organism>
<evidence type="ECO:0000256" key="8">
    <source>
        <dbReference type="ARBA" id="ARBA00023136"/>
    </source>
</evidence>
<dbReference type="HOGENOM" id="CLU_077264_0_0_1"/>
<dbReference type="GO" id="GO:0006506">
    <property type="term" value="P:GPI anchor biosynthetic process"/>
    <property type="evidence" value="ECO:0007669"/>
    <property type="project" value="UniProtKB-UniPathway"/>
</dbReference>
<dbReference type="PANTHER" id="PTHR28650:SF1">
    <property type="entry name" value="PHOSPHATIDYLINOSITOL-GLYCAN BIOSYNTHESIS CLASS X PROTEIN"/>
    <property type="match status" value="1"/>
</dbReference>
<dbReference type="Pfam" id="PF08320">
    <property type="entry name" value="PIG-X"/>
    <property type="match status" value="1"/>
</dbReference>
<evidence type="ECO:0000256" key="6">
    <source>
        <dbReference type="ARBA" id="ARBA00022824"/>
    </source>
</evidence>
<reference evidence="12 14" key="2">
    <citation type="journal article" date="2014" name="BMC Genomics">
        <title>An improved genome release (version Mt4.0) for the model legume Medicago truncatula.</title>
        <authorList>
            <person name="Tang H."/>
            <person name="Krishnakumar V."/>
            <person name="Bidwell S."/>
            <person name="Rosen B."/>
            <person name="Chan A."/>
            <person name="Zhou S."/>
            <person name="Gentzbittel L."/>
            <person name="Childs K.L."/>
            <person name="Yandell M."/>
            <person name="Gundlach H."/>
            <person name="Mayer K.F."/>
            <person name="Schwartz D.C."/>
            <person name="Town C.D."/>
        </authorList>
    </citation>
    <scope>GENOME REANNOTATION</scope>
    <source>
        <strain evidence="13 14">cv. Jemalong A17</strain>
    </source>
</reference>
<dbReference type="InterPro" id="IPR013233">
    <property type="entry name" value="PIG-X/PBN1"/>
</dbReference>
<dbReference type="GO" id="GO:0005789">
    <property type="term" value="C:endoplasmic reticulum membrane"/>
    <property type="evidence" value="ECO:0007669"/>
    <property type="project" value="UniProtKB-SubCell"/>
</dbReference>
<dbReference type="PaxDb" id="3880-AET03225"/>
<evidence type="ECO:0000256" key="4">
    <source>
        <dbReference type="ARBA" id="ARBA00022502"/>
    </source>
</evidence>
<evidence type="ECO:0000256" key="2">
    <source>
        <dbReference type="ARBA" id="ARBA00004687"/>
    </source>
</evidence>
<keyword evidence="5 11" id="KW-0812">Transmembrane</keyword>
<evidence type="ECO:0000256" key="9">
    <source>
        <dbReference type="ARBA" id="ARBA00023180"/>
    </source>
</evidence>
<keyword evidence="4" id="KW-0337">GPI-anchor biosynthesis</keyword>
<dbReference type="EnsemblPlants" id="AET03225">
    <property type="protein sequence ID" value="AET03225"/>
    <property type="gene ID" value="MTR_8g066330"/>
</dbReference>
<dbReference type="UniPathway" id="UPA00196"/>
<comment type="subcellular location">
    <subcellularLocation>
        <location evidence="1">Endoplasmic reticulum membrane</location>
        <topology evidence="1">Single-pass membrane protein</topology>
    </subcellularLocation>
</comment>
<feature type="transmembrane region" description="Helical" evidence="11">
    <location>
        <begin position="333"/>
        <end position="357"/>
    </location>
</feature>
<evidence type="ECO:0000256" key="3">
    <source>
        <dbReference type="ARBA" id="ARBA00010345"/>
    </source>
</evidence>
<keyword evidence="9" id="KW-0325">Glycoprotein</keyword>
<evidence type="ECO:0000256" key="11">
    <source>
        <dbReference type="SAM" id="Phobius"/>
    </source>
</evidence>
<protein>
    <submittedName>
        <fullName evidence="12">PIG-X/PBN1 family protein</fullName>
    </submittedName>
</protein>
<dbReference type="STRING" id="3880.G7LGX6"/>
<comment type="similarity">
    <text evidence="3">Belongs to the PIGX family.</text>
</comment>
<evidence type="ECO:0000313" key="13">
    <source>
        <dbReference type="EnsemblPlants" id="AET03225"/>
    </source>
</evidence>